<evidence type="ECO:0000256" key="1">
    <source>
        <dbReference type="SAM" id="MobiDB-lite"/>
    </source>
</evidence>
<organism evidence="2 3">
    <name type="scientific">Cryoendolithus antarcticus</name>
    <dbReference type="NCBI Taxonomy" id="1507870"/>
    <lineage>
        <taxon>Eukaryota</taxon>
        <taxon>Fungi</taxon>
        <taxon>Dikarya</taxon>
        <taxon>Ascomycota</taxon>
        <taxon>Pezizomycotina</taxon>
        <taxon>Dothideomycetes</taxon>
        <taxon>Dothideomycetidae</taxon>
        <taxon>Cladosporiales</taxon>
        <taxon>Cladosporiaceae</taxon>
        <taxon>Cryoendolithus</taxon>
    </lineage>
</organism>
<dbReference type="Proteomes" id="UP000192596">
    <property type="component" value="Unassembled WGS sequence"/>
</dbReference>
<dbReference type="InParanoid" id="A0A1V8SF62"/>
<accession>A0A1V8SF62</accession>
<proteinExistence type="predicted"/>
<sequence>MAAALSSAADGAESGPEPEVTVLSSRPVKRVRVEEARSKPVEVRLVVSVDTVGGGVAVRARPSAAQG</sequence>
<comment type="caution">
    <text evidence="2">The sequence shown here is derived from an EMBL/GenBank/DDBJ whole genome shotgun (WGS) entry which is preliminary data.</text>
</comment>
<gene>
    <name evidence="2" type="ORF">B0A48_16521</name>
</gene>
<evidence type="ECO:0000313" key="3">
    <source>
        <dbReference type="Proteomes" id="UP000192596"/>
    </source>
</evidence>
<keyword evidence="3" id="KW-1185">Reference proteome</keyword>
<reference evidence="3" key="1">
    <citation type="submission" date="2017-03" db="EMBL/GenBank/DDBJ databases">
        <title>Genomes of endolithic fungi from Antarctica.</title>
        <authorList>
            <person name="Coleine C."/>
            <person name="Masonjones S."/>
            <person name="Stajich J.E."/>
        </authorList>
    </citation>
    <scope>NUCLEOTIDE SEQUENCE [LARGE SCALE GENOMIC DNA]</scope>
    <source>
        <strain evidence="3">CCFEE 5527</strain>
    </source>
</reference>
<feature type="region of interest" description="Disordered" evidence="1">
    <location>
        <begin position="1"/>
        <end position="26"/>
    </location>
</feature>
<dbReference type="EMBL" id="NAJO01000052">
    <property type="protein sequence ID" value="OQN97657.1"/>
    <property type="molecule type" value="Genomic_DNA"/>
</dbReference>
<name>A0A1V8SF62_9PEZI</name>
<protein>
    <submittedName>
        <fullName evidence="2">Uncharacterized protein</fullName>
    </submittedName>
</protein>
<dbReference type="AlphaFoldDB" id="A0A1V8SF62"/>
<feature type="compositionally biased region" description="Low complexity" evidence="1">
    <location>
        <begin position="1"/>
        <end position="14"/>
    </location>
</feature>
<evidence type="ECO:0000313" key="2">
    <source>
        <dbReference type="EMBL" id="OQN97657.1"/>
    </source>
</evidence>